<dbReference type="InterPro" id="IPR012910">
    <property type="entry name" value="Plug_dom"/>
</dbReference>
<feature type="domain" description="TonB-dependent receptor-like beta-barrel" evidence="6">
    <location>
        <begin position="420"/>
        <end position="946"/>
    </location>
</feature>
<evidence type="ECO:0000256" key="3">
    <source>
        <dbReference type="ARBA" id="ARBA00023237"/>
    </source>
</evidence>
<gene>
    <name evidence="8" type="ORF">FHS83_003826</name>
</gene>
<dbReference type="InterPro" id="IPR037066">
    <property type="entry name" value="Plug_dom_sf"/>
</dbReference>
<keyword evidence="3" id="KW-0998">Cell outer membrane</keyword>
<dbReference type="PANTHER" id="PTHR40980">
    <property type="entry name" value="PLUG DOMAIN-CONTAINING PROTEIN"/>
    <property type="match status" value="1"/>
</dbReference>
<evidence type="ECO:0000313" key="9">
    <source>
        <dbReference type="Proteomes" id="UP000570514"/>
    </source>
</evidence>
<dbReference type="SUPFAM" id="SSF56935">
    <property type="entry name" value="Porins"/>
    <property type="match status" value="1"/>
</dbReference>
<dbReference type="Gene3D" id="2.170.130.10">
    <property type="entry name" value="TonB-dependent receptor, plug domain"/>
    <property type="match status" value="1"/>
</dbReference>
<feature type="domain" description="TonB-dependent receptor plug" evidence="7">
    <location>
        <begin position="57"/>
        <end position="161"/>
    </location>
</feature>
<comment type="caution">
    <text evidence="8">The sequence shown here is derived from an EMBL/GenBank/DDBJ whole genome shotgun (WGS) entry which is preliminary data.</text>
</comment>
<dbReference type="RefSeq" id="WP_167085128.1">
    <property type="nucleotide sequence ID" value="NZ_BAAADC010000001.1"/>
</dbReference>
<dbReference type="GO" id="GO:0009279">
    <property type="term" value="C:cell outer membrane"/>
    <property type="evidence" value="ECO:0007669"/>
    <property type="project" value="UniProtKB-SubCell"/>
</dbReference>
<evidence type="ECO:0000313" key="8">
    <source>
        <dbReference type="EMBL" id="NIK90508.1"/>
    </source>
</evidence>
<dbReference type="InterPro" id="IPR010104">
    <property type="entry name" value="TonB_rcpt_bac"/>
</dbReference>
<evidence type="ECO:0000256" key="1">
    <source>
        <dbReference type="ARBA" id="ARBA00004442"/>
    </source>
</evidence>
<keyword evidence="4" id="KW-0798">TonB box</keyword>
<organism evidence="8 9">
    <name type="scientific">Rhizomicrobium palustre</name>
    <dbReference type="NCBI Taxonomy" id="189966"/>
    <lineage>
        <taxon>Bacteria</taxon>
        <taxon>Pseudomonadati</taxon>
        <taxon>Pseudomonadota</taxon>
        <taxon>Alphaproteobacteria</taxon>
        <taxon>Micropepsales</taxon>
        <taxon>Micropepsaceae</taxon>
        <taxon>Rhizomicrobium</taxon>
    </lineage>
</organism>
<comment type="subcellular location">
    <subcellularLocation>
        <location evidence="1 4">Cell outer membrane</location>
    </subcellularLocation>
</comment>
<evidence type="ECO:0000256" key="5">
    <source>
        <dbReference type="SAM" id="SignalP"/>
    </source>
</evidence>
<dbReference type="CDD" id="cd01347">
    <property type="entry name" value="ligand_gated_channel"/>
    <property type="match status" value="1"/>
</dbReference>
<dbReference type="EMBL" id="JAASRM010000001">
    <property type="protein sequence ID" value="NIK90508.1"/>
    <property type="molecule type" value="Genomic_DNA"/>
</dbReference>
<evidence type="ECO:0000259" key="7">
    <source>
        <dbReference type="Pfam" id="PF07715"/>
    </source>
</evidence>
<proteinExistence type="inferred from homology"/>
<dbReference type="Proteomes" id="UP000570514">
    <property type="component" value="Unassembled WGS sequence"/>
</dbReference>
<dbReference type="NCBIfam" id="TIGR01782">
    <property type="entry name" value="TonB-Xanth-Caul"/>
    <property type="match status" value="1"/>
</dbReference>
<sequence>MFAIGIKRSTMLGSVAFVGSAVLPLWFAPAMAQDNSTLETVTVTGYRASLERAMDIKRSSAAVVDSITAEDLGKFPDSNVAEALQRMPGVTISRDGTGQGSQITVRGFGPQFNSVFVNDRPIGNLNGGRDFSFELLPAELISGADVYKSSTASQQSGGIGALVNLRTPHPLEIGKQQIVVTAKENYEDLAAKTSPSVFGLYSDVFMGGKLGVMVSASYQSRDTRQNSAGVESYLPNQTVGYTDANNVQHDLAKGVFSPRDMTYEVHTDKVERKTVNGVIQYQPIDDLVLTVDAIWNRYNDKNMFRQLSHWFTQSNVTALTLGANKTVTGMTTDNSESTDYVVNFGGSPTVTQQTGFNAKWKNVGGLPIDLRLDASNSAAYRTDGPGGFLVIGHHSIAQYVNTGSGIPNVTVQGADGTFGQNDFSNTDINKAHSTWYGNGGGQSRDVTSQVKFDGVWNAGLGVLTDVKFGAIYWRENKQSHGMDTLEQNLFGGYTADIPSSLMHVFNAGDNFVGKGNYPTQWLTYDPNEYLNYLRGVASKAVAGAADINNPKTYDPAYVKANAAWLSDYMNWNNPASPNYNPANAKSFLNRASNYLVSRPSSGGESMVREEVYGGYISATLDGTFRGLPYNIDAGVRWEHTHDMIVGKQKTLLDLLPSGNDITIFTPVYVDPAAPGGTSDTGAAIRVVAHHDYDNLLPSMNVRLNLTDELVARGAVSQSLTRPYLWDMQPSLNYGTLRHGTLTASDGNPNLKPYRSTNFDLGLEWYYQKNGYLSLSVYQKEIDDFIVGSNENEVFPIKNAGNIPEFAGGKATFSVYRPHNTGSATVRGLELAYQHNFVWLPEPFDGLGLTANITLVASPATLAQNNADVTKSFALEGVGNSQNLTLFYEKGPLGIRAAYTHRNKYLSKAHAGYGNEPLFIKSTGYLDGQISYDITENFSLMLDGNNLLNAKTQSVGRYSNQWVSYLATGRRYMVGLRANF</sequence>
<feature type="signal peptide" evidence="5">
    <location>
        <begin position="1"/>
        <end position="32"/>
    </location>
</feature>
<dbReference type="Pfam" id="PF07715">
    <property type="entry name" value="Plug"/>
    <property type="match status" value="1"/>
</dbReference>
<accession>A0A846N3E8</accession>
<dbReference type="InterPro" id="IPR000531">
    <property type="entry name" value="Beta-barrel_TonB"/>
</dbReference>
<keyword evidence="2 4" id="KW-0472">Membrane</keyword>
<dbReference type="PANTHER" id="PTHR40980:SF3">
    <property type="entry name" value="TONB-DEPENDENT RECEPTOR-LIKE BETA-BARREL DOMAIN-CONTAINING PROTEIN"/>
    <property type="match status" value="1"/>
</dbReference>
<reference evidence="8 9" key="1">
    <citation type="submission" date="2020-03" db="EMBL/GenBank/DDBJ databases">
        <title>Genomic Encyclopedia of Type Strains, Phase IV (KMG-IV): sequencing the most valuable type-strain genomes for metagenomic binning, comparative biology and taxonomic classification.</title>
        <authorList>
            <person name="Goeker M."/>
        </authorList>
    </citation>
    <scope>NUCLEOTIDE SEQUENCE [LARGE SCALE GENOMIC DNA]</scope>
    <source>
        <strain evidence="8 9">DSM 19867</strain>
    </source>
</reference>
<protein>
    <submittedName>
        <fullName evidence="8">TonB-dependent receptor</fullName>
    </submittedName>
</protein>
<evidence type="ECO:0000256" key="2">
    <source>
        <dbReference type="ARBA" id="ARBA00023136"/>
    </source>
</evidence>
<dbReference type="InterPro" id="IPR036942">
    <property type="entry name" value="Beta-barrel_TonB_sf"/>
</dbReference>
<dbReference type="Pfam" id="PF00593">
    <property type="entry name" value="TonB_dep_Rec_b-barrel"/>
    <property type="match status" value="1"/>
</dbReference>
<comment type="similarity">
    <text evidence="4">Belongs to the TonB-dependent receptor family.</text>
</comment>
<keyword evidence="5" id="KW-0732">Signal</keyword>
<feature type="chain" id="PRO_5032917126" evidence="5">
    <location>
        <begin position="33"/>
        <end position="979"/>
    </location>
</feature>
<evidence type="ECO:0000256" key="4">
    <source>
        <dbReference type="RuleBase" id="RU003357"/>
    </source>
</evidence>
<evidence type="ECO:0000259" key="6">
    <source>
        <dbReference type="Pfam" id="PF00593"/>
    </source>
</evidence>
<dbReference type="AlphaFoldDB" id="A0A846N3E8"/>
<dbReference type="Gene3D" id="2.40.170.20">
    <property type="entry name" value="TonB-dependent receptor, beta-barrel domain"/>
    <property type="match status" value="1"/>
</dbReference>
<keyword evidence="8" id="KW-0675">Receptor</keyword>
<keyword evidence="9" id="KW-1185">Reference proteome</keyword>
<name>A0A846N3E8_9PROT</name>